<evidence type="ECO:0000256" key="1">
    <source>
        <dbReference type="SAM" id="Phobius"/>
    </source>
</evidence>
<dbReference type="RefSeq" id="WP_207224225.1">
    <property type="nucleotide sequence ID" value="NZ_SGXE01000007.1"/>
</dbReference>
<reference evidence="2 3" key="1">
    <citation type="submission" date="2019-02" db="EMBL/GenBank/DDBJ databases">
        <title>Genomic Encyclopedia of Type Strains, Phase IV (KMG-IV): sequencing the most valuable type-strain genomes for metagenomic binning, comparative biology and taxonomic classification.</title>
        <authorList>
            <person name="Goeker M."/>
        </authorList>
    </citation>
    <scope>NUCLEOTIDE SEQUENCE [LARGE SCALE GENOMIC DNA]</scope>
    <source>
        <strain evidence="2 3">DSM 17196</strain>
    </source>
</reference>
<dbReference type="Proteomes" id="UP000292262">
    <property type="component" value="Unassembled WGS sequence"/>
</dbReference>
<feature type="transmembrane region" description="Helical" evidence="1">
    <location>
        <begin position="18"/>
        <end position="35"/>
    </location>
</feature>
<comment type="caution">
    <text evidence="2">The sequence shown here is derived from an EMBL/GenBank/DDBJ whole genome shotgun (WGS) entry which is preliminary data.</text>
</comment>
<dbReference type="EMBL" id="SGXE01000007">
    <property type="protein sequence ID" value="RZS90567.1"/>
    <property type="molecule type" value="Genomic_DNA"/>
</dbReference>
<organism evidence="2 3">
    <name type="scientific">Aquimarina brevivitae</name>
    <dbReference type="NCBI Taxonomy" id="323412"/>
    <lineage>
        <taxon>Bacteria</taxon>
        <taxon>Pseudomonadati</taxon>
        <taxon>Bacteroidota</taxon>
        <taxon>Flavobacteriia</taxon>
        <taxon>Flavobacteriales</taxon>
        <taxon>Flavobacteriaceae</taxon>
        <taxon>Aquimarina</taxon>
    </lineage>
</organism>
<keyword evidence="1" id="KW-1133">Transmembrane helix</keyword>
<evidence type="ECO:0000313" key="2">
    <source>
        <dbReference type="EMBL" id="RZS90567.1"/>
    </source>
</evidence>
<gene>
    <name evidence="2" type="ORF">EV197_3361</name>
</gene>
<feature type="transmembrane region" description="Helical" evidence="1">
    <location>
        <begin position="41"/>
        <end position="63"/>
    </location>
</feature>
<feature type="transmembrane region" description="Helical" evidence="1">
    <location>
        <begin position="75"/>
        <end position="92"/>
    </location>
</feature>
<accession>A0A4Q7NTW1</accession>
<proteinExistence type="predicted"/>
<protein>
    <submittedName>
        <fullName evidence="2">Uncharacterized protein</fullName>
    </submittedName>
</protein>
<keyword evidence="1" id="KW-0812">Transmembrane</keyword>
<sequence>MNKSEKEIQSDIKRLRKVLFVFTILHLMYVAFLLVSLDTILMNVVCLIAFISFYVYYVLFIWSMPLDKFDKWKESILACIFGLFAMWLWVQFNTLEDKR</sequence>
<dbReference type="AlphaFoldDB" id="A0A4Q7NTW1"/>
<keyword evidence="1" id="KW-0472">Membrane</keyword>
<keyword evidence="3" id="KW-1185">Reference proteome</keyword>
<evidence type="ECO:0000313" key="3">
    <source>
        <dbReference type="Proteomes" id="UP000292262"/>
    </source>
</evidence>
<name>A0A4Q7NTW1_9FLAO</name>